<dbReference type="InterPro" id="IPR046947">
    <property type="entry name" value="LytR-like"/>
</dbReference>
<dbReference type="SMART" id="SM00850">
    <property type="entry name" value="LytTR"/>
    <property type="match status" value="1"/>
</dbReference>
<sequence length="235" mass="26123">MLRIGICDDLYDARAALAAALERILEPQGIACQMFEFSSGEGLLGWLSNHAGELDLVFLDMEMGELSGMETARRLRSADEGLQIVFVTGYTDYVFDGYSVGALGYLVKPPKREQLADVLTRAQAALHLGAGRTYLCRSGEVTYRLPKSKILYFCSDRRQVTCVTRDKSYTFYAKLDDVEREVGEGFIRIHQRYLVRAAAVERVESGEVMVEGRALPISRSCQSAALAALTRCLLE</sequence>
<reference evidence="6 7" key="1">
    <citation type="submission" date="2020-08" db="EMBL/GenBank/DDBJ databases">
        <authorList>
            <person name="Liu C."/>
            <person name="Sun Q."/>
        </authorList>
    </citation>
    <scope>NUCLEOTIDE SEQUENCE [LARGE SCALE GENOMIC DNA]</scope>
    <source>
        <strain evidence="6 7">NSJ-62</strain>
    </source>
</reference>
<dbReference type="AlphaFoldDB" id="A0A7G9B6J2"/>
<gene>
    <name evidence="6" type="ORF">H8790_03880</name>
</gene>
<dbReference type="Gene3D" id="2.40.50.1020">
    <property type="entry name" value="LytTr DNA-binding domain"/>
    <property type="match status" value="1"/>
</dbReference>
<proteinExistence type="predicted"/>
<accession>A0A7G9B6J2</accession>
<evidence type="ECO:0000259" key="4">
    <source>
        <dbReference type="PROSITE" id="PS50110"/>
    </source>
</evidence>
<dbReference type="InterPro" id="IPR007492">
    <property type="entry name" value="LytTR_DNA-bd_dom"/>
</dbReference>
<protein>
    <recommendedName>
        <fullName evidence="1">Stage 0 sporulation protein A homolog</fullName>
    </recommendedName>
</protein>
<organism evidence="6 7">
    <name type="scientific">Oscillibacter hominis</name>
    <dbReference type="NCBI Taxonomy" id="2763056"/>
    <lineage>
        <taxon>Bacteria</taxon>
        <taxon>Bacillati</taxon>
        <taxon>Bacillota</taxon>
        <taxon>Clostridia</taxon>
        <taxon>Eubacteriales</taxon>
        <taxon>Oscillospiraceae</taxon>
        <taxon>Oscillibacter</taxon>
    </lineage>
</organism>
<evidence type="ECO:0000256" key="1">
    <source>
        <dbReference type="ARBA" id="ARBA00018672"/>
    </source>
</evidence>
<keyword evidence="3" id="KW-0597">Phosphoprotein</keyword>
<dbReference type="InterPro" id="IPR001789">
    <property type="entry name" value="Sig_transdc_resp-reg_receiver"/>
</dbReference>
<dbReference type="Gene3D" id="3.40.50.2300">
    <property type="match status" value="1"/>
</dbReference>
<dbReference type="PROSITE" id="PS50930">
    <property type="entry name" value="HTH_LYTTR"/>
    <property type="match status" value="1"/>
</dbReference>
<keyword evidence="7" id="KW-1185">Reference proteome</keyword>
<evidence type="ECO:0000259" key="5">
    <source>
        <dbReference type="PROSITE" id="PS50930"/>
    </source>
</evidence>
<dbReference type="PROSITE" id="PS50110">
    <property type="entry name" value="RESPONSE_REGULATORY"/>
    <property type="match status" value="1"/>
</dbReference>
<dbReference type="GO" id="GO:0000156">
    <property type="term" value="F:phosphorelay response regulator activity"/>
    <property type="evidence" value="ECO:0007669"/>
    <property type="project" value="InterPro"/>
</dbReference>
<name>A0A7G9B6J2_9FIRM</name>
<evidence type="ECO:0000313" key="6">
    <source>
        <dbReference type="EMBL" id="QNL45173.1"/>
    </source>
</evidence>
<dbReference type="RefSeq" id="WP_187333645.1">
    <property type="nucleotide sequence ID" value="NZ_CP060490.1"/>
</dbReference>
<dbReference type="Pfam" id="PF04397">
    <property type="entry name" value="LytTR"/>
    <property type="match status" value="1"/>
</dbReference>
<evidence type="ECO:0000256" key="3">
    <source>
        <dbReference type="PROSITE-ProRule" id="PRU00169"/>
    </source>
</evidence>
<dbReference type="PANTHER" id="PTHR37299:SF1">
    <property type="entry name" value="STAGE 0 SPORULATION PROTEIN A HOMOLOG"/>
    <property type="match status" value="1"/>
</dbReference>
<dbReference type="InterPro" id="IPR011006">
    <property type="entry name" value="CheY-like_superfamily"/>
</dbReference>
<feature type="domain" description="HTH LytTR-type" evidence="5">
    <location>
        <begin position="136"/>
        <end position="220"/>
    </location>
</feature>
<comment type="function">
    <text evidence="2">May play the central regulatory role in sporulation. It may be an element of the effector pathway responsible for the activation of sporulation genes in response to nutritional stress. Spo0A may act in concert with spo0H (a sigma factor) to control the expression of some genes that are critical to the sporulation process.</text>
</comment>
<dbReference type="Pfam" id="PF00072">
    <property type="entry name" value="Response_reg"/>
    <property type="match status" value="1"/>
</dbReference>
<feature type="domain" description="Response regulatory" evidence="4">
    <location>
        <begin position="3"/>
        <end position="123"/>
    </location>
</feature>
<dbReference type="EMBL" id="CP060490">
    <property type="protein sequence ID" value="QNL45173.1"/>
    <property type="molecule type" value="Genomic_DNA"/>
</dbReference>
<dbReference type="SUPFAM" id="SSF52172">
    <property type="entry name" value="CheY-like"/>
    <property type="match status" value="1"/>
</dbReference>
<dbReference type="GO" id="GO:0003677">
    <property type="term" value="F:DNA binding"/>
    <property type="evidence" value="ECO:0007669"/>
    <property type="project" value="InterPro"/>
</dbReference>
<dbReference type="Proteomes" id="UP000515960">
    <property type="component" value="Chromosome"/>
</dbReference>
<evidence type="ECO:0000313" key="7">
    <source>
        <dbReference type="Proteomes" id="UP000515960"/>
    </source>
</evidence>
<dbReference type="PANTHER" id="PTHR37299">
    <property type="entry name" value="TRANSCRIPTIONAL REGULATOR-RELATED"/>
    <property type="match status" value="1"/>
</dbReference>
<feature type="modified residue" description="4-aspartylphosphate" evidence="3">
    <location>
        <position position="60"/>
    </location>
</feature>
<dbReference type="SMART" id="SM00448">
    <property type="entry name" value="REC"/>
    <property type="match status" value="1"/>
</dbReference>
<dbReference type="KEGG" id="ohi:H8790_03880"/>
<evidence type="ECO:0000256" key="2">
    <source>
        <dbReference type="ARBA" id="ARBA00024867"/>
    </source>
</evidence>